<evidence type="ECO:0000256" key="1">
    <source>
        <dbReference type="SAM" id="Phobius"/>
    </source>
</evidence>
<evidence type="ECO:0000313" key="2">
    <source>
        <dbReference type="EMBL" id="KPU42684.1"/>
    </source>
</evidence>
<dbReference type="RefSeq" id="WP_054876717.1">
    <property type="nucleotide sequence ID" value="NZ_LKET01000056.1"/>
</dbReference>
<proteinExistence type="predicted"/>
<comment type="caution">
    <text evidence="2">The sequence shown here is derived from an EMBL/GenBank/DDBJ whole genome shotgun (WGS) entry which is preliminary data.</text>
</comment>
<dbReference type="STRING" id="36849.OXPF_37380"/>
<dbReference type="EMBL" id="LKET01000056">
    <property type="protein sequence ID" value="KPU42684.1"/>
    <property type="molecule type" value="Genomic_DNA"/>
</dbReference>
<dbReference type="Pfam" id="PF10960">
    <property type="entry name" value="Holin_BhlA"/>
    <property type="match status" value="1"/>
</dbReference>
<dbReference type="Proteomes" id="UP000050326">
    <property type="component" value="Unassembled WGS sequence"/>
</dbReference>
<dbReference type="InterPro" id="IPR024405">
    <property type="entry name" value="Phage_BhlA/UviB"/>
</dbReference>
<gene>
    <name evidence="2" type="primary">uviB_2</name>
    <name evidence="2" type="ORF">OXPF_37380</name>
</gene>
<organism evidence="2 3">
    <name type="scientific">Oxobacter pfennigii</name>
    <dbReference type="NCBI Taxonomy" id="36849"/>
    <lineage>
        <taxon>Bacteria</taxon>
        <taxon>Bacillati</taxon>
        <taxon>Bacillota</taxon>
        <taxon>Clostridia</taxon>
        <taxon>Eubacteriales</taxon>
        <taxon>Clostridiaceae</taxon>
        <taxon>Oxobacter</taxon>
    </lineage>
</organism>
<sequence>METEALKLAASQGIWALLFVSLLLYVLKKQEARDKKAYEREANYQIIITQLMEKLNVIETVADDVNDIKDALFK</sequence>
<keyword evidence="1" id="KW-1133">Transmembrane helix</keyword>
<keyword evidence="3" id="KW-1185">Reference proteome</keyword>
<name>A0A0P9AC63_9CLOT</name>
<dbReference type="OrthoDB" id="2680433at2"/>
<keyword evidence="1" id="KW-0812">Transmembrane</keyword>
<feature type="transmembrane region" description="Helical" evidence="1">
    <location>
        <begin position="6"/>
        <end position="27"/>
    </location>
</feature>
<dbReference type="AlphaFoldDB" id="A0A0P9AC63"/>
<evidence type="ECO:0000313" key="3">
    <source>
        <dbReference type="Proteomes" id="UP000050326"/>
    </source>
</evidence>
<protein>
    <submittedName>
        <fullName evidence="2">Bacteriocin UviB</fullName>
    </submittedName>
</protein>
<reference evidence="2 3" key="1">
    <citation type="submission" date="2015-09" db="EMBL/GenBank/DDBJ databases">
        <title>Genome sequence of Oxobacter pfennigii DSM 3222.</title>
        <authorList>
            <person name="Poehlein A."/>
            <person name="Bengelsdorf F.R."/>
            <person name="Schiel-Bengelsdorf B."/>
            <person name="Duerre P."/>
            <person name="Daniel R."/>
        </authorList>
    </citation>
    <scope>NUCLEOTIDE SEQUENCE [LARGE SCALE GENOMIC DNA]</scope>
    <source>
        <strain evidence="2 3">DSM 3222</strain>
    </source>
</reference>
<keyword evidence="1" id="KW-0472">Membrane</keyword>
<accession>A0A0P9AC63</accession>